<keyword evidence="2" id="KW-1185">Reference proteome</keyword>
<evidence type="ECO:0000313" key="2">
    <source>
        <dbReference type="Proteomes" id="UP000289624"/>
    </source>
</evidence>
<organism evidence="1 2">
    <name type="scientific">Bacillus phage DK1</name>
    <dbReference type="NCBI Taxonomy" id="2500808"/>
    <lineage>
        <taxon>Viruses</taxon>
        <taxon>Duplodnaviria</taxon>
        <taxon>Heunggongvirae</taxon>
        <taxon>Uroviricota</taxon>
        <taxon>Caudoviricetes</taxon>
        <taxon>Salasmaviridae</taxon>
        <taxon>Northropvirinae</taxon>
        <taxon>Hemphillvirus</taxon>
        <taxon>Hemphillvirus DK1</taxon>
    </lineage>
</organism>
<accession>A0A3T0IIT9</accession>
<dbReference type="Proteomes" id="UP000289624">
    <property type="component" value="Segment"/>
</dbReference>
<evidence type="ECO:0000313" key="1">
    <source>
        <dbReference type="EMBL" id="AZU99747.1"/>
    </source>
</evidence>
<proteinExistence type="predicted"/>
<dbReference type="EMBL" id="MK284526">
    <property type="protein sequence ID" value="AZU99747.1"/>
    <property type="molecule type" value="Genomic_DNA"/>
</dbReference>
<protein>
    <submittedName>
        <fullName evidence="1">Uncharacterized protein</fullName>
    </submittedName>
</protein>
<name>A0A3T0IIT9_9CAUD</name>
<sequence>MTFKISDHLIEVIDVDTIVYTNKVKLSEEYKMRQRMKSQLMNSLYGKPKNYGFIKENNK</sequence>
<gene>
    <name evidence="1" type="ORF">DK1_000043</name>
</gene>
<reference evidence="1 2" key="1">
    <citation type="submission" date="2018-12" db="EMBL/GenBank/DDBJ databases">
        <authorList>
            <person name="Kong L."/>
            <person name="Ding Y."/>
            <person name="Wu Q."/>
        </authorList>
    </citation>
    <scope>NUCLEOTIDE SEQUENCE [LARGE SCALE GENOMIC DNA]</scope>
</reference>